<feature type="compositionally biased region" description="Basic residues" evidence="1">
    <location>
        <begin position="460"/>
        <end position="470"/>
    </location>
</feature>
<name>A0A7S1PEI9_9EUKA</name>
<organism evidence="2">
    <name type="scientific">Percolomonas cosmopolitus</name>
    <dbReference type="NCBI Taxonomy" id="63605"/>
    <lineage>
        <taxon>Eukaryota</taxon>
        <taxon>Discoba</taxon>
        <taxon>Heterolobosea</taxon>
        <taxon>Tetramitia</taxon>
        <taxon>Eutetramitia</taxon>
        <taxon>Percolomonadidae</taxon>
        <taxon>Percolomonas</taxon>
    </lineage>
</organism>
<gene>
    <name evidence="2" type="ORF">PCOS0759_LOCUS1682</name>
</gene>
<proteinExistence type="predicted"/>
<feature type="compositionally biased region" description="Polar residues" evidence="1">
    <location>
        <begin position="471"/>
        <end position="495"/>
    </location>
</feature>
<dbReference type="AlphaFoldDB" id="A0A7S1PEI9"/>
<feature type="region of interest" description="Disordered" evidence="1">
    <location>
        <begin position="313"/>
        <end position="502"/>
    </location>
</feature>
<protein>
    <submittedName>
        <fullName evidence="2">Uncharacterized protein</fullName>
    </submittedName>
</protein>
<feature type="compositionally biased region" description="Basic residues" evidence="1">
    <location>
        <begin position="329"/>
        <end position="339"/>
    </location>
</feature>
<dbReference type="EMBL" id="HBGD01002017">
    <property type="protein sequence ID" value="CAD9078450.1"/>
    <property type="molecule type" value="Transcribed_RNA"/>
</dbReference>
<accession>A0A7S1PEI9</accession>
<sequence length="570" mass="63502">MPISSAASSSASRPRNSSTKKSRITSAKSPMSPRMVSPRRLNGRSSTYGSGASLSPSLSGSSATNGCTSPSLSKEQISLKIHERLTKLKLRSSVDGKKKRKERFTSPKKSKESPKLISNELTPKEKIYLVREAARTEKIQKRELREYHDQSEKRAKGTLQLLQSHLNTNNGSTPKPDGIMEQLRILEQRYGQRQFSPQRQRLMAKNEKYSSVPSRFASPPRQNGGSSGSGSARKASLAFSDECTFSPTTNKQVNEKLGAKSKFKSVHKITNSPSAQSTEKEKIKLMDKDLTFHPKINENSKVTGQSRLFDYLEKQTKEKEERKREKSTTKRKVTPKKVSARLMTLSRPKSPPPAVDEGSTVTPKSPRTPRTPRSARSARSRSSSIKRKITPKRSLSAKRKTRALSAKKTKTPLSPRSTALSPRSKRSSRDHASPSRQLSPNRAKSSRKAMPPSRQFSPRKALKSPRRTTSARKATSPSRQLSPTRALSPRVSSPKLSRKREITNYDHVPVGVFIHGSPRNNGHSAEDDIPHSFSPHTLERVEKLRQQLDQQSKGSVQQIHKPGGFIELEG</sequence>
<feature type="region of interest" description="Disordered" evidence="1">
    <location>
        <begin position="1"/>
        <end position="74"/>
    </location>
</feature>
<evidence type="ECO:0000313" key="2">
    <source>
        <dbReference type="EMBL" id="CAD9078450.1"/>
    </source>
</evidence>
<feature type="compositionally biased region" description="Polar residues" evidence="1">
    <location>
        <begin position="64"/>
        <end position="74"/>
    </location>
</feature>
<evidence type="ECO:0000256" key="1">
    <source>
        <dbReference type="SAM" id="MobiDB-lite"/>
    </source>
</evidence>
<feature type="region of interest" description="Disordered" evidence="1">
    <location>
        <begin position="204"/>
        <end position="233"/>
    </location>
</feature>
<feature type="compositionally biased region" description="Low complexity" evidence="1">
    <location>
        <begin position="1"/>
        <end position="12"/>
    </location>
</feature>
<feature type="compositionally biased region" description="Polar residues" evidence="1">
    <location>
        <begin position="548"/>
        <end position="558"/>
    </location>
</feature>
<feature type="region of interest" description="Disordered" evidence="1">
    <location>
        <begin position="89"/>
        <end position="120"/>
    </location>
</feature>
<feature type="compositionally biased region" description="Basic and acidic residues" evidence="1">
    <location>
        <begin position="103"/>
        <end position="114"/>
    </location>
</feature>
<feature type="region of interest" description="Disordered" evidence="1">
    <location>
        <begin position="548"/>
        <end position="570"/>
    </location>
</feature>
<feature type="compositionally biased region" description="Low complexity" evidence="1">
    <location>
        <begin position="49"/>
        <end position="63"/>
    </location>
</feature>
<feature type="compositionally biased region" description="Polar residues" evidence="1">
    <location>
        <begin position="434"/>
        <end position="443"/>
    </location>
</feature>
<feature type="compositionally biased region" description="Basic residues" evidence="1">
    <location>
        <begin position="376"/>
        <end position="410"/>
    </location>
</feature>
<reference evidence="2" key="1">
    <citation type="submission" date="2021-01" db="EMBL/GenBank/DDBJ databases">
        <authorList>
            <person name="Corre E."/>
            <person name="Pelletier E."/>
            <person name="Niang G."/>
            <person name="Scheremetjew M."/>
            <person name="Finn R."/>
            <person name="Kale V."/>
            <person name="Holt S."/>
            <person name="Cochrane G."/>
            <person name="Meng A."/>
            <person name="Brown T."/>
            <person name="Cohen L."/>
        </authorList>
    </citation>
    <scope>NUCLEOTIDE SEQUENCE</scope>
    <source>
        <strain evidence="2">WS</strain>
    </source>
</reference>
<feature type="compositionally biased region" description="Basic and acidic residues" evidence="1">
    <location>
        <begin position="313"/>
        <end position="328"/>
    </location>
</feature>
<feature type="compositionally biased region" description="Polar residues" evidence="1">
    <location>
        <begin position="411"/>
        <end position="421"/>
    </location>
</feature>